<evidence type="ECO:0000259" key="1">
    <source>
        <dbReference type="Pfam" id="PF06544"/>
    </source>
</evidence>
<organism evidence="2 3">
    <name type="scientific">Diaporthe eres</name>
    <name type="common">Phomopsis oblonga</name>
    <dbReference type="NCBI Taxonomy" id="83184"/>
    <lineage>
        <taxon>Eukaryota</taxon>
        <taxon>Fungi</taxon>
        <taxon>Dikarya</taxon>
        <taxon>Ascomycota</taxon>
        <taxon>Pezizomycotina</taxon>
        <taxon>Sordariomycetes</taxon>
        <taxon>Sordariomycetidae</taxon>
        <taxon>Diaporthales</taxon>
        <taxon>Diaporthaceae</taxon>
        <taxon>Diaporthe</taxon>
        <taxon>Diaporthe eres species complex</taxon>
    </lineage>
</organism>
<dbReference type="Pfam" id="PF06544">
    <property type="entry name" value="Prp3_C"/>
    <property type="match status" value="1"/>
</dbReference>
<name>A0ABR1NWX2_DIAER</name>
<comment type="caution">
    <text evidence="2">The sequence shown here is derived from an EMBL/GenBank/DDBJ whole genome shotgun (WGS) entry which is preliminary data.</text>
</comment>
<keyword evidence="3" id="KW-1185">Reference proteome</keyword>
<protein>
    <recommendedName>
        <fullName evidence="1">Small nuclear ribonucleoprotein Prp3 C-terminal domain-containing protein</fullName>
    </recommendedName>
</protein>
<feature type="domain" description="Small nuclear ribonucleoprotein Prp3 C-terminal" evidence="1">
    <location>
        <begin position="174"/>
        <end position="248"/>
    </location>
</feature>
<proteinExistence type="predicted"/>
<dbReference type="InterPro" id="IPR016135">
    <property type="entry name" value="UBQ-conjugating_enzyme/RWD"/>
</dbReference>
<evidence type="ECO:0000313" key="3">
    <source>
        <dbReference type="Proteomes" id="UP001430848"/>
    </source>
</evidence>
<reference evidence="2 3" key="1">
    <citation type="submission" date="2024-02" db="EMBL/GenBank/DDBJ databases">
        <title>De novo assembly and annotation of 12 fungi associated with fruit tree decline syndrome in Ontario, Canada.</title>
        <authorList>
            <person name="Sulman M."/>
            <person name="Ellouze W."/>
            <person name="Ilyukhin E."/>
        </authorList>
    </citation>
    <scope>NUCLEOTIDE SEQUENCE [LARGE SCALE GENOMIC DNA]</scope>
    <source>
        <strain evidence="2 3">M169</strain>
    </source>
</reference>
<dbReference type="InterPro" id="IPR017359">
    <property type="entry name" value="Phi-like"/>
</dbReference>
<dbReference type="CDD" id="cd24163">
    <property type="entry name" value="RWDD2_C"/>
    <property type="match status" value="1"/>
</dbReference>
<dbReference type="EMBL" id="JAKNSF020000087">
    <property type="protein sequence ID" value="KAK7718260.1"/>
    <property type="molecule type" value="Genomic_DNA"/>
</dbReference>
<evidence type="ECO:0000313" key="2">
    <source>
        <dbReference type="EMBL" id="KAK7718260.1"/>
    </source>
</evidence>
<dbReference type="PANTHER" id="PTHR15955:SF10">
    <property type="entry name" value="DUF1115 DOMAIN PROTEIN (AFU_ORTHOLOGUE AFUA_5G14750)"/>
    <property type="match status" value="1"/>
</dbReference>
<dbReference type="SUPFAM" id="SSF54495">
    <property type="entry name" value="UBC-like"/>
    <property type="match status" value="1"/>
</dbReference>
<accession>A0ABR1NWX2</accession>
<sequence length="864" mass="95823">MAGGEGVTLPRDLLEAQLSMVELIRAMYPSSTGMPDSTTDETIERLRSWCESSGPPGGSGNLPSRFTFDMTIPLDVQGAEALSPEIQISIAVPLTSADAEITEPPPLTYSLRQPVWMSRAELAELGSGMPAGDVLGAFDYIQENAPRYLQNASQSQREDSSQPNKDAGPLMRVWFYFPSLSTREKRKDLVSYTTAYDLTGFVLAGKPGVLCLEGSSGNIDDYMNAIKNESWGDIPSHQKKVSERFREECGPEGRKFAGMSEITDDLGAKHGTRKNRGDMAALEAWLKEKGVGDSFSKVVMVNGRYRPLAVLYRHYDNKGKFAVDVCRRLIELFEEPRNQALLLHELQVAGSLPPEKWEAAPDYRSERPAFPFVATCLLLGASVTPETGHGYNATHEPFNMPLVAADEGCTILDVTDPAAVRYAFVFVLPQKWPPKGLVRTSFGNTPLSAWEYAGFYGDLFDEEDYRIGEDDAAIARTHARFAEILKGQEVIDSTVIASPLIDEDALESAWPHSGDQQSWRRRADVGLPGIVPQPSPASDPAMSCRQPATNHAETLYKAFEQSYRLFEPGSNEGLDTEVRAPVSSVKQVANILYLGSLEDSSWQARAAEYEPKARRNFAKNAVQYFTFQVDDSPVTPGHTLDVLQSWMVAATSQEELGGRMEYEYYFNCIHGESDQSMVKFFSMASPSHRVVKPLPGAAFYYAKKSYHCNIDWTTAALEEIKHGEWTAFLVQQWRQVRLDVRRTKMTPLGFKCAFVSRSADGEIMVADAETFRSASRSTPADDALRELDPGEETYGRELVDLLGRDGGAISGVPVSLMGRDEVLELLSAMEVVKAREDERLATSWSEVHSKMMQRRARERDAATT</sequence>
<dbReference type="InterPro" id="IPR010541">
    <property type="entry name" value="Prp3_C"/>
</dbReference>
<dbReference type="PANTHER" id="PTHR15955">
    <property type="entry name" value="RWD DOMAIN CONTAINING PROTEIN 2"/>
    <property type="match status" value="1"/>
</dbReference>
<dbReference type="InterPro" id="IPR059181">
    <property type="entry name" value="RWDD2A-B_C"/>
</dbReference>
<dbReference type="Proteomes" id="UP001430848">
    <property type="component" value="Unassembled WGS sequence"/>
</dbReference>
<gene>
    <name evidence="2" type="ORF">SLS63_010433</name>
</gene>